<dbReference type="GeneID" id="9945036"/>
<evidence type="ECO:0000313" key="1">
    <source>
        <dbReference type="EMBL" id="EFO20875.1"/>
    </source>
</evidence>
<dbReference type="EMBL" id="JH712475">
    <property type="protein sequence ID" value="EFO20875.1"/>
    <property type="molecule type" value="Genomic_DNA"/>
</dbReference>
<gene>
    <name evidence="1" type="ORF">LOAG_07614</name>
</gene>
<organism evidence="1">
    <name type="scientific">Loa loa</name>
    <name type="common">Eye worm</name>
    <name type="synonym">Filaria loa</name>
    <dbReference type="NCBI Taxonomy" id="7209"/>
    <lineage>
        <taxon>Eukaryota</taxon>
        <taxon>Metazoa</taxon>
        <taxon>Ecdysozoa</taxon>
        <taxon>Nematoda</taxon>
        <taxon>Chromadorea</taxon>
        <taxon>Rhabditida</taxon>
        <taxon>Spirurina</taxon>
        <taxon>Spiruromorpha</taxon>
        <taxon>Filarioidea</taxon>
        <taxon>Onchocercidae</taxon>
        <taxon>Loa</taxon>
    </lineage>
</organism>
<protein>
    <submittedName>
        <fullName evidence="1">Uncharacterized protein</fullName>
    </submittedName>
</protein>
<proteinExistence type="predicted"/>
<dbReference type="InParanoid" id="A0A1S0TVD7"/>
<sequence>MITDMIKAIMDTLGVSSNPSFVPRIQDTGSFLALINSDEFIHFLRLNGQKIIFISGITLDGPESLKEQLYNLRNKKELFAKLLHTFVIALRYRAVLYCTVPYHYVPPHTITMLKIK</sequence>
<reference evidence="1" key="1">
    <citation type="submission" date="2012-04" db="EMBL/GenBank/DDBJ databases">
        <title>The Genome Sequence of Loa loa.</title>
        <authorList>
            <consortium name="The Broad Institute Genome Sequencing Platform"/>
            <consortium name="Broad Institute Genome Sequencing Center for Infectious Disease"/>
            <person name="Nutman T.B."/>
            <person name="Fink D.L."/>
            <person name="Russ C."/>
            <person name="Young S."/>
            <person name="Zeng Q."/>
            <person name="Gargeya S."/>
            <person name="Alvarado L."/>
            <person name="Berlin A."/>
            <person name="Chapman S.B."/>
            <person name="Chen Z."/>
            <person name="Freedman E."/>
            <person name="Gellesch M."/>
            <person name="Goldberg J."/>
            <person name="Griggs A."/>
            <person name="Gujja S."/>
            <person name="Heilman E.R."/>
            <person name="Heiman D."/>
            <person name="Howarth C."/>
            <person name="Mehta T."/>
            <person name="Neiman D."/>
            <person name="Pearson M."/>
            <person name="Roberts A."/>
            <person name="Saif S."/>
            <person name="Shea T."/>
            <person name="Shenoy N."/>
            <person name="Sisk P."/>
            <person name="Stolte C."/>
            <person name="Sykes S."/>
            <person name="White J."/>
            <person name="Yandava C."/>
            <person name="Haas B."/>
            <person name="Henn M.R."/>
            <person name="Nusbaum C."/>
            <person name="Birren B."/>
        </authorList>
    </citation>
    <scope>NUCLEOTIDE SEQUENCE [LARGE SCALE GENOMIC DNA]</scope>
</reference>
<dbReference type="RefSeq" id="XP_003143195.1">
    <property type="nucleotide sequence ID" value="XM_003143147.1"/>
</dbReference>
<dbReference type="OrthoDB" id="5855351at2759"/>
<dbReference type="KEGG" id="loa:LOAG_07614"/>
<dbReference type="AlphaFoldDB" id="A0A1S0TVD7"/>
<dbReference type="CTD" id="9945036"/>
<name>A0A1S0TVD7_LOALO</name>
<accession>A0A1S0TVD7</accession>